<accession>A0A067MPV9</accession>
<dbReference type="PANTHER" id="PTHR22796:SF1">
    <property type="entry name" value="VWFA DOMAIN-CONTAINING PROTEIN"/>
    <property type="match status" value="1"/>
</dbReference>
<feature type="compositionally biased region" description="Low complexity" evidence="1">
    <location>
        <begin position="98"/>
        <end position="113"/>
    </location>
</feature>
<dbReference type="Gene3D" id="3.40.50.300">
    <property type="entry name" value="P-loop containing nucleotide triphosphate hydrolases"/>
    <property type="match status" value="1"/>
</dbReference>
<dbReference type="EMBL" id="KL198026">
    <property type="protein sequence ID" value="KDQ16740.1"/>
    <property type="molecule type" value="Genomic_DNA"/>
</dbReference>
<evidence type="ECO:0000313" key="2">
    <source>
        <dbReference type="EMBL" id="KDQ16740.1"/>
    </source>
</evidence>
<sequence length="1987" mass="221336">MTPVNPADSDTSATLPVTAPPELESSPRTGQPTQENSSTSHPDGPSPDQLPSQKASSDTIIDAGAGQPPFDSSPVMTQTNDKNALPGTAINPNQVAPALVPDSDDLSASSSLPGATSDLQPSLTSSGVDQDLLGRTKGMYRLLELYREQGNGGLVDKILISQSSIKALINHVSPGAYASMTKIDFAALDQMNIKPLGIYGSKSEIVKLLEETDVVDGQTANLLLAPADPSDLNHPTLKPGLYAILASPSSIEPEKQHIRPAYIVFWPEEATWADDVIPTVQRNRVTFMRYLSKITDQLLALMSPEDAQAIVWSDGPDDFEAEEDMPDPDRFYTFEVSKTKDQQEDVKMSTGFMIGCRDIRSPTGDGLPAEFTGLRLQPRLVAGETRSGYLIAAFKPELASEEERSETFNPVRLRSMLSNPGHGISLDKSISRDGLRILIDHGLRARCQSVVSAWENRDQDYNIRNYRDLTGRKEALRAESDPTLDGHLKQVIALEVLKIYPSLRKELLVEGEKLPTVKDTNAYLKRLVQLYPRVANEFNKHRDRAHADRLTDDKYKTIKKRFLVIWEVVNAGGAGMGRERQEELARLILTRDKLAHVLKGLNPHPDPSPSNFVKSALTRAVSTVLSSIGLLELAEDQVQAAMSEAAKCPDSVFIANLFAIQETEPIFGDAVAELLRLVHAEVKARARAAFRKLHSAITAIQQEDRMRQCEEEARLRLQKLLQDSFQTFAKTLEDATAAARSQLCFRIKHVTRARGPGPEYVLDILEKRNIPAQVEYKLNVFDLTQRDTQELSSNHLYVPHPEVRSNAKFRLTPKCSLRYIQLLDKNKCLLLIDDLQAGFSRIYLDDLAHIDSALHRNGAGTRIFHDRVGKDFLFSVNESKGLVSIFSTTQSKYQLHIYAFNDTLTGVRARGSAIDLTAHYSEKPTINRICFVNGSEEIMLLEESGVARIYSMVTLQFRPARLTLKHTPERVLSTPDGSCLILVETYESNLTLRAFHWASFGSNAKEHVFSLKGHGATSFSITSYAHRSCVHFLCLCPESQKCWSYALDITKKVSEFSFRANGNGEGGQSNLDKAARNNCLIDCHADVWSRFPVVAAIKRSTLTSAGRCPPSIVFATDRDHDQYTRYFDNLIRAFERTKRKPTNHLLDDIQIHASPLLSLKTHGLHSGVSVFKFGEWFVELFCLIPIHIAITSSNRFIPLKDGVYSSDYERSLLGADVGKIIESLSFGWYESIFRSYMATTPVKVVTSMGEQSVGKSYALNHLVDTSFAGSAMRCTEGVWLSLTPTREALVVAIDFEGVQSIERSAQEDTLLVLFNAAISNLVLFRNNFVFSRDIAGLFASFQSSSSVLDPASNPTLFQSTLAIIIRDVTDSDKIEIVKEFQLKFQKIVHEEQEQNFITRMHSGRLDIIPWPLLDSPRFYSSFGFLRSRLERQPSTHGPAGVFLQTLKTLMAKIKVCDWGSLDQNLASHRAQQLLSVLPAALSYGSTTADPDLEPLKDMDTDKALPSDDSNAVFYIRNPEIPLDEEARMKAQFLSKLRESWSFHAPMRQTMPDTDWIKQLALHLQVLTQERIQHVRNWITTNISRFSEDNAEIRNLQRAFQDGIVEIQGNIELCGSVCAFCSLLCVQGKQHEDSHDCGTSHNCVQNCEFDHDEELLYSCCLGAGHAGRHSCDTSSHSCGQICDLHDAGGCMQTCSLPADHLGDEHRCSARLHTCNRPCDLNDPQKSLLCEGHCVTEWDEPHTQHVCEDKLSCPIQCQLCKRLCAQRDHLHGLVSGSVHLCGQKHSCIEICEMPGVCDIATSPQSIESTFTGRHEVFQYTKFTQVARQLPCVIPIEPDEISHTGPHVHSTDPKVFHFCEERCPSCSYFCTLPLDHTQLEHETSHGSMSQTTWSIDGSDDTAVEVQGHKYAAGDSGAPMLCSLFCRDMGRHAHISPCRSSGSGVCSQPEVEHIDTPMAPDPDMPKDWISHRLFWARSDPYSSNEQTEFSK</sequence>
<dbReference type="SUPFAM" id="SSF52540">
    <property type="entry name" value="P-loop containing nucleoside triphosphate hydrolases"/>
    <property type="match status" value="1"/>
</dbReference>
<dbReference type="Proteomes" id="UP000027195">
    <property type="component" value="Unassembled WGS sequence"/>
</dbReference>
<feature type="compositionally biased region" description="Polar residues" evidence="1">
    <location>
        <begin position="49"/>
        <end position="59"/>
    </location>
</feature>
<dbReference type="STRING" id="930990.A0A067MPV9"/>
<feature type="compositionally biased region" description="Polar residues" evidence="1">
    <location>
        <begin position="117"/>
        <end position="128"/>
    </location>
</feature>
<evidence type="ECO:0000313" key="3">
    <source>
        <dbReference type="Proteomes" id="UP000027195"/>
    </source>
</evidence>
<dbReference type="InterPro" id="IPR027417">
    <property type="entry name" value="P-loop_NTPase"/>
</dbReference>
<protein>
    <recommendedName>
        <fullName evidence="4">VWFA domain-containing protein</fullName>
    </recommendedName>
</protein>
<gene>
    <name evidence="2" type="ORF">BOTBODRAFT_53828</name>
</gene>
<proteinExistence type="predicted"/>
<keyword evidence="3" id="KW-1185">Reference proteome</keyword>
<reference evidence="3" key="1">
    <citation type="journal article" date="2014" name="Proc. Natl. Acad. Sci. U.S.A.">
        <title>Extensive sampling of basidiomycete genomes demonstrates inadequacy of the white-rot/brown-rot paradigm for wood decay fungi.</title>
        <authorList>
            <person name="Riley R."/>
            <person name="Salamov A.A."/>
            <person name="Brown D.W."/>
            <person name="Nagy L.G."/>
            <person name="Floudas D."/>
            <person name="Held B.W."/>
            <person name="Levasseur A."/>
            <person name="Lombard V."/>
            <person name="Morin E."/>
            <person name="Otillar R."/>
            <person name="Lindquist E.A."/>
            <person name="Sun H."/>
            <person name="LaButti K.M."/>
            <person name="Schmutz J."/>
            <person name="Jabbour D."/>
            <person name="Luo H."/>
            <person name="Baker S.E."/>
            <person name="Pisabarro A.G."/>
            <person name="Walton J.D."/>
            <person name="Blanchette R.A."/>
            <person name="Henrissat B."/>
            <person name="Martin F."/>
            <person name="Cullen D."/>
            <person name="Hibbett D.S."/>
            <person name="Grigoriev I.V."/>
        </authorList>
    </citation>
    <scope>NUCLEOTIDE SEQUENCE [LARGE SCALE GENOMIC DNA]</scope>
    <source>
        <strain evidence="3">FD-172 SS1</strain>
    </source>
</reference>
<feature type="region of interest" description="Disordered" evidence="1">
    <location>
        <begin position="1"/>
        <end position="130"/>
    </location>
</feature>
<dbReference type="InParanoid" id="A0A067MPV9"/>
<feature type="compositionally biased region" description="Polar residues" evidence="1">
    <location>
        <begin position="26"/>
        <end position="41"/>
    </location>
</feature>
<organism evidence="2 3">
    <name type="scientific">Botryobasidium botryosum (strain FD-172 SS1)</name>
    <dbReference type="NCBI Taxonomy" id="930990"/>
    <lineage>
        <taxon>Eukaryota</taxon>
        <taxon>Fungi</taxon>
        <taxon>Dikarya</taxon>
        <taxon>Basidiomycota</taxon>
        <taxon>Agaricomycotina</taxon>
        <taxon>Agaricomycetes</taxon>
        <taxon>Cantharellales</taxon>
        <taxon>Botryobasidiaceae</taxon>
        <taxon>Botryobasidium</taxon>
    </lineage>
</organism>
<evidence type="ECO:0008006" key="4">
    <source>
        <dbReference type="Google" id="ProtNLM"/>
    </source>
</evidence>
<evidence type="ECO:0000256" key="1">
    <source>
        <dbReference type="SAM" id="MobiDB-lite"/>
    </source>
</evidence>
<dbReference type="PANTHER" id="PTHR22796">
    <property type="entry name" value="URG4-RELATED"/>
    <property type="match status" value="1"/>
</dbReference>
<dbReference type="OrthoDB" id="2343366at2759"/>
<name>A0A067MPV9_BOTB1</name>
<dbReference type="HOGENOM" id="CLU_000401_0_0_1"/>